<protein>
    <submittedName>
        <fullName evidence="8">Acid protease</fullName>
    </submittedName>
</protein>
<dbReference type="OrthoDB" id="771136at2759"/>
<gene>
    <name evidence="8" type="ORF">K457DRAFT_255481</name>
</gene>
<dbReference type="CDD" id="cd05471">
    <property type="entry name" value="pepsin_like"/>
    <property type="match status" value="1"/>
</dbReference>
<evidence type="ECO:0000256" key="6">
    <source>
        <dbReference type="SAM" id="SignalP"/>
    </source>
</evidence>
<comment type="similarity">
    <text evidence="1 5">Belongs to the peptidase A1 family.</text>
</comment>
<organism evidence="8 9">
    <name type="scientific">Linnemannia elongata AG-77</name>
    <dbReference type="NCBI Taxonomy" id="1314771"/>
    <lineage>
        <taxon>Eukaryota</taxon>
        <taxon>Fungi</taxon>
        <taxon>Fungi incertae sedis</taxon>
        <taxon>Mucoromycota</taxon>
        <taxon>Mortierellomycotina</taxon>
        <taxon>Mortierellomycetes</taxon>
        <taxon>Mortierellales</taxon>
        <taxon>Mortierellaceae</taxon>
        <taxon>Linnemannia</taxon>
    </lineage>
</organism>
<dbReference type="GO" id="GO:0006508">
    <property type="term" value="P:proteolysis"/>
    <property type="evidence" value="ECO:0007669"/>
    <property type="project" value="UniProtKB-KW"/>
</dbReference>
<reference evidence="8 9" key="1">
    <citation type="submission" date="2016-05" db="EMBL/GenBank/DDBJ databases">
        <title>Genome sequencing reveals origins of a unique bacterial endosymbiosis in the earliest lineages of terrestrial Fungi.</title>
        <authorList>
            <consortium name="DOE Joint Genome Institute"/>
            <person name="Uehling J."/>
            <person name="Gryganskyi A."/>
            <person name="Hameed K."/>
            <person name="Tschaplinski T."/>
            <person name="Misztal P."/>
            <person name="Wu S."/>
            <person name="Desiro A."/>
            <person name="Vande Pol N."/>
            <person name="Du Z.-Y."/>
            <person name="Zienkiewicz A."/>
            <person name="Zienkiewicz K."/>
            <person name="Morin E."/>
            <person name="Tisserant E."/>
            <person name="Splivallo R."/>
            <person name="Hainaut M."/>
            <person name="Henrissat B."/>
            <person name="Ohm R."/>
            <person name="Kuo A."/>
            <person name="Yan J."/>
            <person name="Lipzen A."/>
            <person name="Nolan M."/>
            <person name="Labutti K."/>
            <person name="Barry K."/>
            <person name="Goldstein A."/>
            <person name="Labbe J."/>
            <person name="Schadt C."/>
            <person name="Tuskan G."/>
            <person name="Grigoriev I."/>
            <person name="Martin F."/>
            <person name="Vilgalys R."/>
            <person name="Bonito G."/>
        </authorList>
    </citation>
    <scope>NUCLEOTIDE SEQUENCE [LARGE SCALE GENOMIC DNA]</scope>
    <source>
        <strain evidence="8 9">AG-77</strain>
    </source>
</reference>
<sequence length="449" mass="47030">MKITLYAPWLVLALFTSTTSALITVPINTFRNPAHLNPESLTRRYLHKRDVLSTANDTGANSTTEPFGSIQLTNIENDVMYTIPFGLGTPAQKFNVIIDTGSPITWLSSSSCVTEPCLTATRFHCESSTSCTTLNNTFSASYVSGQGVSGHYVAETYTIGSLQFRGAAGIVTQNKAQLPSKVDGIMGLWYYAAGSAVPILNVLSNNTLLPRNMIGIWLQSTTPNGRSSGSGVPPGASSAGGEITFGGVDTTKFQGEITYVNCAGKRPWSVPVGGITVGGAKIDVNGALAAIDTGTTAMLVPRAISDAINGAIPGAVRVTSQGGLWYLPCNGDTVITMTFGTLTFQIPYTHLALQSARSKTQQGDYCLSAVMFPSGSTVIIQEWLIGDVFLKNVYSVFDFGTNAATGGRLGFAQLGTGGLNNGAAAGVGGGRSRVTVSILVVLSVVYVML</sequence>
<evidence type="ECO:0000259" key="7">
    <source>
        <dbReference type="PROSITE" id="PS51767"/>
    </source>
</evidence>
<dbReference type="PANTHER" id="PTHR47966">
    <property type="entry name" value="BETA-SITE APP-CLEAVING ENZYME, ISOFORM A-RELATED"/>
    <property type="match status" value="1"/>
</dbReference>
<dbReference type="STRING" id="1314771.A0A197K7P0"/>
<dbReference type="EMBL" id="KV442022">
    <property type="protein sequence ID" value="OAQ33178.1"/>
    <property type="molecule type" value="Genomic_DNA"/>
</dbReference>
<evidence type="ECO:0000256" key="1">
    <source>
        <dbReference type="ARBA" id="ARBA00007447"/>
    </source>
</evidence>
<keyword evidence="4" id="KW-1015">Disulfide bond</keyword>
<dbReference type="GO" id="GO:0004190">
    <property type="term" value="F:aspartic-type endopeptidase activity"/>
    <property type="evidence" value="ECO:0007669"/>
    <property type="project" value="UniProtKB-KW"/>
</dbReference>
<evidence type="ECO:0000256" key="5">
    <source>
        <dbReference type="RuleBase" id="RU000454"/>
    </source>
</evidence>
<name>A0A197K7P0_9FUNG</name>
<feature type="active site" evidence="3">
    <location>
        <position position="292"/>
    </location>
</feature>
<feature type="chain" id="PRO_5008276642" evidence="6">
    <location>
        <begin position="22"/>
        <end position="449"/>
    </location>
</feature>
<feature type="disulfide bond" evidence="4">
    <location>
        <begin position="112"/>
        <end position="117"/>
    </location>
</feature>
<evidence type="ECO:0000256" key="2">
    <source>
        <dbReference type="ARBA" id="ARBA00022750"/>
    </source>
</evidence>
<keyword evidence="6" id="KW-0732">Signal</keyword>
<dbReference type="Gene3D" id="2.40.70.10">
    <property type="entry name" value="Acid Proteases"/>
    <property type="match status" value="2"/>
</dbReference>
<feature type="active site" evidence="3">
    <location>
        <position position="99"/>
    </location>
</feature>
<dbReference type="InterPro" id="IPR034164">
    <property type="entry name" value="Pepsin-like_dom"/>
</dbReference>
<dbReference type="PANTHER" id="PTHR47966:SF51">
    <property type="entry name" value="BETA-SITE APP-CLEAVING ENZYME, ISOFORM A-RELATED"/>
    <property type="match status" value="1"/>
</dbReference>
<dbReference type="InterPro" id="IPR021109">
    <property type="entry name" value="Peptidase_aspartic_dom_sf"/>
</dbReference>
<dbReference type="Proteomes" id="UP000078512">
    <property type="component" value="Unassembled WGS sequence"/>
</dbReference>
<evidence type="ECO:0000313" key="8">
    <source>
        <dbReference type="EMBL" id="OAQ33178.1"/>
    </source>
</evidence>
<dbReference type="PRINTS" id="PR00792">
    <property type="entry name" value="PEPSIN"/>
</dbReference>
<keyword evidence="5" id="KW-0378">Hydrolase</keyword>
<dbReference type="SUPFAM" id="SSF50630">
    <property type="entry name" value="Acid proteases"/>
    <property type="match status" value="1"/>
</dbReference>
<dbReference type="Pfam" id="PF00026">
    <property type="entry name" value="Asp"/>
    <property type="match status" value="1"/>
</dbReference>
<feature type="domain" description="Peptidase A1" evidence="7">
    <location>
        <begin position="81"/>
        <end position="412"/>
    </location>
</feature>
<dbReference type="PROSITE" id="PS00141">
    <property type="entry name" value="ASP_PROTEASE"/>
    <property type="match status" value="2"/>
</dbReference>
<keyword evidence="5 8" id="KW-0645">Protease</keyword>
<keyword evidence="2 5" id="KW-0064">Aspartyl protease</keyword>
<evidence type="ECO:0000256" key="4">
    <source>
        <dbReference type="PIRSR" id="PIRSR601461-2"/>
    </source>
</evidence>
<keyword evidence="9" id="KW-1185">Reference proteome</keyword>
<dbReference type="InterPro" id="IPR033121">
    <property type="entry name" value="PEPTIDASE_A1"/>
</dbReference>
<accession>A0A197K7P0</accession>
<proteinExistence type="inferred from homology"/>
<dbReference type="InterPro" id="IPR001969">
    <property type="entry name" value="Aspartic_peptidase_AS"/>
</dbReference>
<evidence type="ECO:0000313" key="9">
    <source>
        <dbReference type="Proteomes" id="UP000078512"/>
    </source>
</evidence>
<dbReference type="PROSITE" id="PS51767">
    <property type="entry name" value="PEPTIDASE_A1"/>
    <property type="match status" value="1"/>
</dbReference>
<dbReference type="AlphaFoldDB" id="A0A197K7P0"/>
<dbReference type="InterPro" id="IPR001461">
    <property type="entry name" value="Aspartic_peptidase_A1"/>
</dbReference>
<feature type="signal peptide" evidence="6">
    <location>
        <begin position="1"/>
        <end position="21"/>
    </location>
</feature>
<evidence type="ECO:0000256" key="3">
    <source>
        <dbReference type="PIRSR" id="PIRSR601461-1"/>
    </source>
</evidence>